<comment type="caution">
    <text evidence="14">Lacks conserved residue(s) required for the propagation of feature annotation.</text>
</comment>
<evidence type="ECO:0000256" key="7">
    <source>
        <dbReference type="ARBA" id="ARBA00022832"/>
    </source>
</evidence>
<feature type="transmembrane region" description="Helical" evidence="14">
    <location>
        <begin position="193"/>
        <end position="215"/>
    </location>
</feature>
<evidence type="ECO:0000256" key="8">
    <source>
        <dbReference type="ARBA" id="ARBA00022989"/>
    </source>
</evidence>
<dbReference type="InterPro" id="IPR007482">
    <property type="entry name" value="Tyr_Pase-like_PTPLA"/>
</dbReference>
<comment type="catalytic activity">
    <reaction evidence="13 14">
        <text>a very-long-chain (3R)-3-hydroxyacyl-CoA = a very-long-chain (2E)-enoyl-CoA + H2O</text>
        <dbReference type="Rhea" id="RHEA:45812"/>
        <dbReference type="ChEBI" id="CHEBI:15377"/>
        <dbReference type="ChEBI" id="CHEBI:83728"/>
        <dbReference type="ChEBI" id="CHEBI:85440"/>
        <dbReference type="EC" id="4.2.1.134"/>
    </reaction>
</comment>
<evidence type="ECO:0000256" key="9">
    <source>
        <dbReference type="ARBA" id="ARBA00023098"/>
    </source>
</evidence>
<dbReference type="PANTHER" id="PTHR11035:SF3">
    <property type="entry name" value="VERY-LONG-CHAIN (3R)-3-HYDROXYACYL-COA DEHYDRATASE"/>
    <property type="match status" value="1"/>
</dbReference>
<dbReference type="EMBL" id="BDRX01000076">
    <property type="protein sequence ID" value="GBF96255.1"/>
    <property type="molecule type" value="Genomic_DNA"/>
</dbReference>
<name>A0A2V0PGR2_9CHLO</name>
<comment type="similarity">
    <text evidence="3 14">Belongs to the very long-chain fatty acids dehydratase HACD family.</text>
</comment>
<reference evidence="15 16" key="1">
    <citation type="journal article" date="2018" name="Sci. Rep.">
        <title>Raphidocelis subcapitata (=Pseudokirchneriella subcapitata) provides an insight into genome evolution and environmental adaptations in the Sphaeropleales.</title>
        <authorList>
            <person name="Suzuki S."/>
            <person name="Yamaguchi H."/>
            <person name="Nakajima N."/>
            <person name="Kawachi M."/>
        </authorList>
    </citation>
    <scope>NUCLEOTIDE SEQUENCE [LARGE SCALE GENOMIC DNA]</scope>
    <source>
        <strain evidence="15 16">NIES-35</strain>
    </source>
</reference>
<keyword evidence="6 14" id="KW-0812">Transmembrane</keyword>
<evidence type="ECO:0000256" key="6">
    <source>
        <dbReference type="ARBA" id="ARBA00022692"/>
    </source>
</evidence>
<dbReference type="AlphaFoldDB" id="A0A2V0PGR2"/>
<feature type="transmembrane region" description="Helical" evidence="14">
    <location>
        <begin position="6"/>
        <end position="25"/>
    </location>
</feature>
<dbReference type="UniPathway" id="UPA00094"/>
<evidence type="ECO:0000256" key="4">
    <source>
        <dbReference type="ARBA" id="ARBA00013122"/>
    </source>
</evidence>
<keyword evidence="11 14" id="KW-0275">Fatty acid biosynthesis</keyword>
<proteinExistence type="inferred from homology"/>
<keyword evidence="5 14" id="KW-0444">Lipid biosynthesis</keyword>
<gene>
    <name evidence="15" type="ORF">Rsub_08800</name>
</gene>
<dbReference type="FunCoup" id="A0A2V0PGR2">
    <property type="interactions" value="1421"/>
</dbReference>
<keyword evidence="9 14" id="KW-0443">Lipid metabolism</keyword>
<evidence type="ECO:0000313" key="15">
    <source>
        <dbReference type="EMBL" id="GBF96255.1"/>
    </source>
</evidence>
<feature type="transmembrane region" description="Helical" evidence="14">
    <location>
        <begin position="111"/>
        <end position="132"/>
    </location>
</feature>
<protein>
    <recommendedName>
        <fullName evidence="4 14">Very-long-chain (3R)-3-hydroxyacyl-CoA dehydratase</fullName>
        <ecNumber evidence="4 14">4.2.1.134</ecNumber>
    </recommendedName>
</protein>
<keyword evidence="7 14" id="KW-0276">Fatty acid metabolism</keyword>
<accession>A0A2V0PGR2</accession>
<keyword evidence="10 14" id="KW-0472">Membrane</keyword>
<dbReference type="PANTHER" id="PTHR11035">
    <property type="entry name" value="VERY-LONG-CHAIN (3R)-3-HYDROXYACYL-COA DEHYDRATASE"/>
    <property type="match status" value="1"/>
</dbReference>
<comment type="function">
    <text evidence="14">Catalyzes the third of the four reactions of the long-chain fatty acids elongation cycle. This endoplasmic reticulum-bound enzymatic process, allows the addition of two carbons to the chain of long- and very long-chain fatty acids/VLCFAs per cycle. This enzyme catalyzes the dehydration of the 3-hydroxyacyl-CoA intermediate into trans-2,3-enoyl-CoA, within each cycle of fatty acid elongation. Thereby, it participates to the production of VLCFAs of different chain lengths that are involved in multiple biological processes as precursors of membrane lipids and lipid mediators.</text>
</comment>
<keyword evidence="8 14" id="KW-1133">Transmembrane helix</keyword>
<comment type="caution">
    <text evidence="15">The sequence shown here is derived from an EMBL/GenBank/DDBJ whole genome shotgun (WGS) entry which is preliminary data.</text>
</comment>
<evidence type="ECO:0000256" key="13">
    <source>
        <dbReference type="ARBA" id="ARBA00036671"/>
    </source>
</evidence>
<dbReference type="InParanoid" id="A0A2V0PGR2"/>
<organism evidence="15 16">
    <name type="scientific">Raphidocelis subcapitata</name>
    <dbReference type="NCBI Taxonomy" id="307507"/>
    <lineage>
        <taxon>Eukaryota</taxon>
        <taxon>Viridiplantae</taxon>
        <taxon>Chlorophyta</taxon>
        <taxon>core chlorophytes</taxon>
        <taxon>Chlorophyceae</taxon>
        <taxon>CS clade</taxon>
        <taxon>Sphaeropleales</taxon>
        <taxon>Selenastraceae</taxon>
        <taxon>Raphidocelis</taxon>
    </lineage>
</organism>
<evidence type="ECO:0000256" key="2">
    <source>
        <dbReference type="ARBA" id="ARBA00005194"/>
    </source>
</evidence>
<dbReference type="Proteomes" id="UP000247498">
    <property type="component" value="Unassembled WGS sequence"/>
</dbReference>
<keyword evidence="16" id="KW-1185">Reference proteome</keyword>
<keyword evidence="14" id="KW-0256">Endoplasmic reticulum</keyword>
<comment type="pathway">
    <text evidence="2 14">Lipid metabolism; fatty acid biosynthesis.</text>
</comment>
<evidence type="ECO:0000256" key="11">
    <source>
        <dbReference type="ARBA" id="ARBA00023160"/>
    </source>
</evidence>
<evidence type="ECO:0000256" key="3">
    <source>
        <dbReference type="ARBA" id="ARBA00007811"/>
    </source>
</evidence>
<feature type="transmembrane region" description="Helical" evidence="14">
    <location>
        <begin position="153"/>
        <end position="173"/>
    </location>
</feature>
<sequence>MGNPYLVAYNGALFAGWGYVLYLTYKTVLEGGDTTDVYKAVEFPLKVSQTAAIMEVVHSLVGLVRSPVGITAMQVASRIWCLWGIIVAAPDSTISGGIPAEPLAMLGPLPIQLNLISLLTAWCLSEVIRYGFFALKEALGEAPYISTWLRYSGFIALYPIGVASELTMAWLALPELKRTGKWSITMPNPYNFAFSYYAACVLAMITYIPGLPQLYGYMLANRRKVLGGGASKAPKAIKTA</sequence>
<dbReference type="GO" id="GO:0102158">
    <property type="term" value="F:very-long-chain (3R)-3-hydroxyacyl-CoA dehydratase activity"/>
    <property type="evidence" value="ECO:0007669"/>
    <property type="project" value="UniProtKB-EC"/>
</dbReference>
<evidence type="ECO:0000313" key="16">
    <source>
        <dbReference type="Proteomes" id="UP000247498"/>
    </source>
</evidence>
<comment type="subcellular location">
    <subcellularLocation>
        <location evidence="14">Endoplasmic reticulum membrane</location>
        <topology evidence="14">Multi-pass membrane protein</topology>
    </subcellularLocation>
    <subcellularLocation>
        <location evidence="1">Membrane</location>
        <topology evidence="1">Multi-pass membrane protein</topology>
    </subcellularLocation>
</comment>
<evidence type="ECO:0000256" key="10">
    <source>
        <dbReference type="ARBA" id="ARBA00023136"/>
    </source>
</evidence>
<dbReference type="EC" id="4.2.1.134" evidence="4 14"/>
<dbReference type="GO" id="GO:0030497">
    <property type="term" value="P:fatty acid elongation"/>
    <property type="evidence" value="ECO:0007669"/>
    <property type="project" value="TreeGrafter"/>
</dbReference>
<dbReference type="GO" id="GO:0030148">
    <property type="term" value="P:sphingolipid biosynthetic process"/>
    <property type="evidence" value="ECO:0007669"/>
    <property type="project" value="TreeGrafter"/>
</dbReference>
<keyword evidence="12 14" id="KW-0456">Lyase</keyword>
<evidence type="ECO:0000256" key="1">
    <source>
        <dbReference type="ARBA" id="ARBA00004141"/>
    </source>
</evidence>
<evidence type="ECO:0000256" key="12">
    <source>
        <dbReference type="ARBA" id="ARBA00023239"/>
    </source>
</evidence>
<dbReference type="STRING" id="307507.A0A2V0PGR2"/>
<dbReference type="GO" id="GO:0042761">
    <property type="term" value="P:very long-chain fatty acid biosynthetic process"/>
    <property type="evidence" value="ECO:0007669"/>
    <property type="project" value="TreeGrafter"/>
</dbReference>
<dbReference type="OrthoDB" id="46988at2759"/>
<evidence type="ECO:0000256" key="5">
    <source>
        <dbReference type="ARBA" id="ARBA00022516"/>
    </source>
</evidence>
<evidence type="ECO:0000256" key="14">
    <source>
        <dbReference type="RuleBase" id="RU363109"/>
    </source>
</evidence>
<dbReference type="GO" id="GO:0005789">
    <property type="term" value="C:endoplasmic reticulum membrane"/>
    <property type="evidence" value="ECO:0007669"/>
    <property type="project" value="UniProtKB-SubCell"/>
</dbReference>
<dbReference type="Pfam" id="PF04387">
    <property type="entry name" value="PTPLA"/>
    <property type="match status" value="1"/>
</dbReference>